<proteinExistence type="predicted"/>
<evidence type="ECO:0000313" key="4">
    <source>
        <dbReference type="EMBL" id="QFJ54033.1"/>
    </source>
</evidence>
<evidence type="ECO:0000256" key="1">
    <source>
        <dbReference type="ARBA" id="ARBA00022679"/>
    </source>
</evidence>
<accession>A0A5P6VMZ7</accession>
<protein>
    <submittedName>
        <fullName evidence="4">GNAT family N-acetyltransferase</fullName>
    </submittedName>
</protein>
<evidence type="ECO:0000259" key="3">
    <source>
        <dbReference type="PROSITE" id="PS51186"/>
    </source>
</evidence>
<dbReference type="RefSeq" id="WP_151622529.1">
    <property type="nucleotide sequence ID" value="NZ_CP043028.1"/>
</dbReference>
<keyword evidence="2" id="KW-0012">Acyltransferase</keyword>
<dbReference type="Proteomes" id="UP000327030">
    <property type="component" value="Chromosome 1"/>
</dbReference>
<dbReference type="PANTHER" id="PTHR43420">
    <property type="entry name" value="ACETYLTRANSFERASE"/>
    <property type="match status" value="1"/>
</dbReference>
<dbReference type="Gene3D" id="3.40.630.30">
    <property type="match status" value="1"/>
</dbReference>
<dbReference type="PANTHER" id="PTHR43420:SF46">
    <property type="entry name" value="ACETYLTRANSFERASE"/>
    <property type="match status" value="1"/>
</dbReference>
<dbReference type="CDD" id="cd04301">
    <property type="entry name" value="NAT_SF"/>
    <property type="match status" value="1"/>
</dbReference>
<dbReference type="PROSITE" id="PS51186">
    <property type="entry name" value="GNAT"/>
    <property type="match status" value="1"/>
</dbReference>
<dbReference type="EMBL" id="CP043028">
    <property type="protein sequence ID" value="QFJ54033.1"/>
    <property type="molecule type" value="Genomic_DNA"/>
</dbReference>
<dbReference type="InterPro" id="IPR016181">
    <property type="entry name" value="Acyl_CoA_acyltransferase"/>
</dbReference>
<reference evidence="5" key="1">
    <citation type="submission" date="2019-08" db="EMBL/GenBank/DDBJ databases">
        <title>Complete Genome Sequence of the Polysaccharide-Degrading Rumen Bacterium Pseudobutyrivibrio xylanivorans MA3014.</title>
        <authorList>
            <person name="Palevich N."/>
            <person name="Maclean P.H."/>
            <person name="Kelly W.J."/>
            <person name="Leahy S.C."/>
            <person name="Rakonjac J."/>
            <person name="Attwood G.T."/>
        </authorList>
    </citation>
    <scope>NUCLEOTIDE SEQUENCE [LARGE SCALE GENOMIC DNA]</scope>
    <source>
        <strain evidence="5">MA3014</strain>
    </source>
</reference>
<dbReference type="GO" id="GO:0016747">
    <property type="term" value="F:acyltransferase activity, transferring groups other than amino-acyl groups"/>
    <property type="evidence" value="ECO:0007669"/>
    <property type="project" value="InterPro"/>
</dbReference>
<dbReference type="Pfam" id="PF00583">
    <property type="entry name" value="Acetyltransf_1"/>
    <property type="match status" value="1"/>
</dbReference>
<feature type="domain" description="N-acetyltransferase" evidence="3">
    <location>
        <begin position="1"/>
        <end position="163"/>
    </location>
</feature>
<name>A0A5P6VMZ7_PSEXY</name>
<dbReference type="KEGG" id="pxv:FXF36_03665"/>
<organism evidence="4 5">
    <name type="scientific">Pseudobutyrivibrio xylanivorans</name>
    <dbReference type="NCBI Taxonomy" id="185007"/>
    <lineage>
        <taxon>Bacteria</taxon>
        <taxon>Bacillati</taxon>
        <taxon>Bacillota</taxon>
        <taxon>Clostridia</taxon>
        <taxon>Lachnospirales</taxon>
        <taxon>Lachnospiraceae</taxon>
        <taxon>Pseudobutyrivibrio</taxon>
    </lineage>
</organism>
<sequence>MDYRLGTLEDIKEICTMVDAAKELMSEQGIEQWDEYYPIVDDFEDDIKKKTLYIASEDNELAAIYVISEECDDEYRKCEWENENPCIIHRLCVSPDFQNNGVGKKVLAHIENQLTDMAYDSVRLDVFSENPYALSLYGRNGYTKRGHADWRKGRFYLMEKKLSR</sequence>
<dbReference type="AlphaFoldDB" id="A0A5P6VMZ7"/>
<dbReference type="InterPro" id="IPR000182">
    <property type="entry name" value="GNAT_dom"/>
</dbReference>
<evidence type="ECO:0000256" key="2">
    <source>
        <dbReference type="ARBA" id="ARBA00023315"/>
    </source>
</evidence>
<gene>
    <name evidence="4" type="ORF">FXF36_03665</name>
</gene>
<keyword evidence="1" id="KW-0808">Transferase</keyword>
<dbReference type="InterPro" id="IPR050680">
    <property type="entry name" value="YpeA/RimI_acetyltransf"/>
</dbReference>
<evidence type="ECO:0000313" key="5">
    <source>
        <dbReference type="Proteomes" id="UP000327030"/>
    </source>
</evidence>
<dbReference type="OrthoDB" id="9796381at2"/>
<dbReference type="SUPFAM" id="SSF55729">
    <property type="entry name" value="Acyl-CoA N-acyltransferases (Nat)"/>
    <property type="match status" value="1"/>
</dbReference>